<accession>A0ABR7M0M9</accession>
<organism evidence="1 2">
    <name type="scientific">Actinomadura alba</name>
    <dbReference type="NCBI Taxonomy" id="406431"/>
    <lineage>
        <taxon>Bacteria</taxon>
        <taxon>Bacillati</taxon>
        <taxon>Actinomycetota</taxon>
        <taxon>Actinomycetes</taxon>
        <taxon>Streptosporangiales</taxon>
        <taxon>Thermomonosporaceae</taxon>
        <taxon>Actinomadura</taxon>
    </lineage>
</organism>
<dbReference type="Proteomes" id="UP000805614">
    <property type="component" value="Unassembled WGS sequence"/>
</dbReference>
<proteinExistence type="predicted"/>
<dbReference type="EMBL" id="JABVEC010000039">
    <property type="protein sequence ID" value="MBC6470277.1"/>
    <property type="molecule type" value="Genomic_DNA"/>
</dbReference>
<name>A0ABR7M0M9_9ACTN</name>
<keyword evidence="2" id="KW-1185">Reference proteome</keyword>
<protein>
    <submittedName>
        <fullName evidence="1">Uncharacterized protein</fullName>
    </submittedName>
</protein>
<evidence type="ECO:0000313" key="1">
    <source>
        <dbReference type="EMBL" id="MBC6470277.1"/>
    </source>
</evidence>
<evidence type="ECO:0000313" key="2">
    <source>
        <dbReference type="Proteomes" id="UP000805614"/>
    </source>
</evidence>
<comment type="caution">
    <text evidence="1">The sequence shown here is derived from an EMBL/GenBank/DDBJ whole genome shotgun (WGS) entry which is preliminary data.</text>
</comment>
<reference evidence="1 2" key="1">
    <citation type="submission" date="2020-06" db="EMBL/GenBank/DDBJ databases">
        <title>Actinomadura xiongansis sp. nov., isolated from soil of Baiyangdian.</title>
        <authorList>
            <person name="Zhang X."/>
        </authorList>
    </citation>
    <scope>NUCLEOTIDE SEQUENCE [LARGE SCALE GENOMIC DNA]</scope>
    <source>
        <strain evidence="1 2">HBUM206468</strain>
    </source>
</reference>
<dbReference type="RefSeq" id="WP_187247323.1">
    <property type="nucleotide sequence ID" value="NZ_BAAAOK010000017.1"/>
</dbReference>
<sequence>MIGDQFEFPDELPNWLPRYDPEASDYVAAVVITAGILAVAVADVTATAQEIADGRDEEEIPESTVVIETLETTVRADGGSDGIESAADDLLAANGWRRTGPWEHDDDTAYATVERARG</sequence>
<gene>
    <name evidence="1" type="ORF">HKK74_33020</name>
</gene>